<dbReference type="OrthoDB" id="10313373at2759"/>
<gene>
    <name evidence="2" type="ORF">H312_02221</name>
</gene>
<keyword evidence="3" id="KW-1185">Reference proteome</keyword>
<evidence type="ECO:0000313" key="2">
    <source>
        <dbReference type="EMBL" id="KCZ80395.1"/>
    </source>
</evidence>
<sequence>VHLSIKRPKNRRCLRRRVITKLILKDKYNLENYCYICLHVKRRRTHCGTCNKCVSTNSYHCFFIDRCIKYNEILKIILCIINFYLALISLLRECNVNNLNYFIIYFITFFTFSFFTIIRRKILRFK</sequence>
<dbReference type="VEuPathDB" id="MicrosporidiaDB:H312_02221"/>
<dbReference type="HOGENOM" id="CLU_2229411_0_0_1"/>
<reference evidence="2 3" key="2">
    <citation type="submission" date="2014-03" db="EMBL/GenBank/DDBJ databases">
        <title>The Genome Sequence of Anncaliia algerae insect isolate PRA339.</title>
        <authorList>
            <consortium name="The Broad Institute Genome Sequencing Platform"/>
            <consortium name="The Broad Institute Genome Sequencing Center for Infectious Disease"/>
            <person name="Cuomo C."/>
            <person name="Becnel J."/>
            <person name="Sanscrainte N."/>
            <person name="Walker B."/>
            <person name="Young S.K."/>
            <person name="Zeng Q."/>
            <person name="Gargeya S."/>
            <person name="Fitzgerald M."/>
            <person name="Haas B."/>
            <person name="Abouelleil A."/>
            <person name="Alvarado L."/>
            <person name="Arachchi H.M."/>
            <person name="Berlin A.M."/>
            <person name="Chapman S.B."/>
            <person name="Dewar J."/>
            <person name="Goldberg J."/>
            <person name="Griggs A."/>
            <person name="Gujja S."/>
            <person name="Hansen M."/>
            <person name="Howarth C."/>
            <person name="Imamovic A."/>
            <person name="Larimer J."/>
            <person name="McCowan C."/>
            <person name="Murphy C."/>
            <person name="Neiman D."/>
            <person name="Pearson M."/>
            <person name="Priest M."/>
            <person name="Roberts A."/>
            <person name="Saif S."/>
            <person name="Shea T."/>
            <person name="Sisk P."/>
            <person name="Sykes S."/>
            <person name="Wortman J."/>
            <person name="Nusbaum C."/>
            <person name="Birren B."/>
        </authorList>
    </citation>
    <scope>NUCLEOTIDE SEQUENCE [LARGE SCALE GENOMIC DNA]</scope>
    <source>
        <strain evidence="2 3">PRA339</strain>
    </source>
</reference>
<protein>
    <recommendedName>
        <fullName evidence="4">Protein S-acyltransferase</fullName>
    </recommendedName>
</protein>
<feature type="transmembrane region" description="Helical" evidence="1">
    <location>
        <begin position="73"/>
        <end position="92"/>
    </location>
</feature>
<dbReference type="EMBL" id="KK365184">
    <property type="protein sequence ID" value="KCZ80395.1"/>
    <property type="molecule type" value="Genomic_DNA"/>
</dbReference>
<proteinExistence type="predicted"/>
<accession>A0A059EZQ0</accession>
<name>A0A059EZQ0_9MICR</name>
<evidence type="ECO:0000256" key="1">
    <source>
        <dbReference type="SAM" id="Phobius"/>
    </source>
</evidence>
<dbReference type="STRING" id="1288291.A0A059EZQ0"/>
<keyword evidence="1" id="KW-1133">Transmembrane helix</keyword>
<feature type="transmembrane region" description="Helical" evidence="1">
    <location>
        <begin position="98"/>
        <end position="118"/>
    </location>
</feature>
<evidence type="ECO:0000313" key="3">
    <source>
        <dbReference type="Proteomes" id="UP000030655"/>
    </source>
</evidence>
<keyword evidence="1" id="KW-0472">Membrane</keyword>
<reference evidence="3" key="1">
    <citation type="submission" date="2013-02" db="EMBL/GenBank/DDBJ databases">
        <authorList>
            <consortium name="The Broad Institute Genome Sequencing Platform"/>
            <person name="Cuomo C."/>
            <person name="Becnel J."/>
            <person name="Sanscrainte N."/>
            <person name="Walker B."/>
            <person name="Young S.K."/>
            <person name="Zeng Q."/>
            <person name="Gargeya S."/>
            <person name="Fitzgerald M."/>
            <person name="Haas B."/>
            <person name="Abouelleil A."/>
            <person name="Alvarado L."/>
            <person name="Arachchi H.M."/>
            <person name="Berlin A.M."/>
            <person name="Chapman S.B."/>
            <person name="Dewar J."/>
            <person name="Goldberg J."/>
            <person name="Griggs A."/>
            <person name="Gujja S."/>
            <person name="Hansen M."/>
            <person name="Howarth C."/>
            <person name="Imamovic A."/>
            <person name="Larimer J."/>
            <person name="McCowan C."/>
            <person name="Murphy C."/>
            <person name="Neiman D."/>
            <person name="Pearson M."/>
            <person name="Priest M."/>
            <person name="Roberts A."/>
            <person name="Saif S."/>
            <person name="Shea T."/>
            <person name="Sisk P."/>
            <person name="Sykes S."/>
            <person name="Wortman J."/>
            <person name="Nusbaum C."/>
            <person name="Birren B."/>
        </authorList>
    </citation>
    <scope>NUCLEOTIDE SEQUENCE [LARGE SCALE GENOMIC DNA]</scope>
    <source>
        <strain evidence="3">PRA339</strain>
    </source>
</reference>
<dbReference type="PROSITE" id="PS50216">
    <property type="entry name" value="DHHC"/>
    <property type="match status" value="1"/>
</dbReference>
<feature type="non-terminal residue" evidence="2">
    <location>
        <position position="1"/>
    </location>
</feature>
<evidence type="ECO:0008006" key="4">
    <source>
        <dbReference type="Google" id="ProtNLM"/>
    </source>
</evidence>
<dbReference type="AlphaFoldDB" id="A0A059EZQ0"/>
<organism evidence="2 3">
    <name type="scientific">Anncaliia algerae PRA339</name>
    <dbReference type="NCBI Taxonomy" id="1288291"/>
    <lineage>
        <taxon>Eukaryota</taxon>
        <taxon>Fungi</taxon>
        <taxon>Fungi incertae sedis</taxon>
        <taxon>Microsporidia</taxon>
        <taxon>Tubulinosematoidea</taxon>
        <taxon>Tubulinosematidae</taxon>
        <taxon>Anncaliia</taxon>
    </lineage>
</organism>
<keyword evidence="1" id="KW-0812">Transmembrane</keyword>
<dbReference type="Proteomes" id="UP000030655">
    <property type="component" value="Unassembled WGS sequence"/>
</dbReference>